<dbReference type="OrthoDB" id="9768885at2"/>
<evidence type="ECO:0000256" key="5">
    <source>
        <dbReference type="ARBA" id="ARBA00022989"/>
    </source>
</evidence>
<proteinExistence type="predicted"/>
<feature type="transmembrane region" description="Helical" evidence="7">
    <location>
        <begin position="43"/>
        <end position="67"/>
    </location>
</feature>
<organism evidence="8 9">
    <name type="scientific">Falsibacillus albus</name>
    <dbReference type="NCBI Taxonomy" id="2478915"/>
    <lineage>
        <taxon>Bacteria</taxon>
        <taxon>Bacillati</taxon>
        <taxon>Bacillota</taxon>
        <taxon>Bacilli</taxon>
        <taxon>Bacillales</taxon>
        <taxon>Bacillaceae</taxon>
        <taxon>Falsibacillus</taxon>
    </lineage>
</organism>
<sequence>MFIWKKYKNSSFILKMTIGFVLGIAVGVMFGHGAEVLKPLGTLLIKLLNLIATPVVFLTVVLAVNQMNPKQLGRTGGKLILYYGTTTAAAVLIGLGLALWINPGESLSLPNAAVGKPESPSFSNIILSIVPDNIVTAFSAGNLMAILFLAIVIGFTISGMRFSSEEKMQKYGGLLHDFFDAANELFFRILQGILLYAPIGIFAIAAASFGTQGWDTFKSLFKFTSVFYLGIVILWVVVYSGSLKLFNISVRKFFANTKEAYTTAFFTSSSIATLPVAIDGAKKAGISEKIVNFSLPLGAVFNSDGGALRMGASIVFAANVSGAHFSPLDFVTIILVGTLLSIGTAGIPAAGLVTLSAVLTMFNLPLEIVALIAGVDAIIGMAGTASNVIGDVVGAAVVDQSEKNRERKEALREEKLV</sequence>
<feature type="transmembrane region" description="Helical" evidence="7">
    <location>
        <begin position="79"/>
        <end position="101"/>
    </location>
</feature>
<dbReference type="AlphaFoldDB" id="A0A3L7JWS8"/>
<feature type="transmembrane region" description="Helical" evidence="7">
    <location>
        <begin position="330"/>
        <end position="362"/>
    </location>
</feature>
<evidence type="ECO:0000256" key="4">
    <source>
        <dbReference type="ARBA" id="ARBA00022692"/>
    </source>
</evidence>
<comment type="caution">
    <text evidence="8">The sequence shown here is derived from an EMBL/GenBank/DDBJ whole genome shotgun (WGS) entry which is preliminary data.</text>
</comment>
<dbReference type="InterPro" id="IPR036458">
    <property type="entry name" value="Na:dicarbo_symporter_sf"/>
</dbReference>
<feature type="transmembrane region" description="Helical" evidence="7">
    <location>
        <begin position="185"/>
        <end position="206"/>
    </location>
</feature>
<feature type="transmembrane region" description="Helical" evidence="7">
    <location>
        <begin position="143"/>
        <end position="164"/>
    </location>
</feature>
<evidence type="ECO:0000256" key="3">
    <source>
        <dbReference type="ARBA" id="ARBA00022475"/>
    </source>
</evidence>
<dbReference type="GO" id="GO:0005886">
    <property type="term" value="C:plasma membrane"/>
    <property type="evidence" value="ECO:0007669"/>
    <property type="project" value="UniProtKB-SubCell"/>
</dbReference>
<dbReference type="PRINTS" id="PR00173">
    <property type="entry name" value="EDTRNSPORT"/>
</dbReference>
<dbReference type="Pfam" id="PF00375">
    <property type="entry name" value="SDF"/>
    <property type="match status" value="1"/>
</dbReference>
<dbReference type="PANTHER" id="PTHR42865">
    <property type="entry name" value="PROTON/GLUTAMATE-ASPARTATE SYMPORTER"/>
    <property type="match status" value="1"/>
</dbReference>
<accession>A0A3L7JWS8</accession>
<dbReference type="RefSeq" id="WP_121681192.1">
    <property type="nucleotide sequence ID" value="NZ_RCVZ01000009.1"/>
</dbReference>
<keyword evidence="4 7" id="KW-0812">Transmembrane</keyword>
<keyword evidence="3" id="KW-1003">Cell membrane</keyword>
<protein>
    <submittedName>
        <fullName evidence="8">Dicarboxylate/amino acid:cation symporter</fullName>
    </submittedName>
</protein>
<comment type="subcellular location">
    <subcellularLocation>
        <location evidence="1">Cell membrane</location>
        <topology evidence="1">Multi-pass membrane protein</topology>
    </subcellularLocation>
</comment>
<dbReference type="PANTHER" id="PTHR42865:SF7">
    <property type="entry name" value="PROTON_GLUTAMATE-ASPARTATE SYMPORTER"/>
    <property type="match status" value="1"/>
</dbReference>
<feature type="transmembrane region" description="Helical" evidence="7">
    <location>
        <begin position="368"/>
        <end position="398"/>
    </location>
</feature>
<evidence type="ECO:0000313" key="8">
    <source>
        <dbReference type="EMBL" id="RLQ94579.1"/>
    </source>
</evidence>
<evidence type="ECO:0000256" key="7">
    <source>
        <dbReference type="SAM" id="Phobius"/>
    </source>
</evidence>
<keyword evidence="2" id="KW-0813">Transport</keyword>
<evidence type="ECO:0000256" key="2">
    <source>
        <dbReference type="ARBA" id="ARBA00022448"/>
    </source>
</evidence>
<keyword evidence="6 7" id="KW-0472">Membrane</keyword>
<dbReference type="GO" id="GO:0015293">
    <property type="term" value="F:symporter activity"/>
    <property type="evidence" value="ECO:0007669"/>
    <property type="project" value="UniProtKB-KW"/>
</dbReference>
<feature type="transmembrane region" description="Helical" evidence="7">
    <location>
        <begin position="12"/>
        <end position="31"/>
    </location>
</feature>
<evidence type="ECO:0000256" key="6">
    <source>
        <dbReference type="ARBA" id="ARBA00023136"/>
    </source>
</evidence>
<name>A0A3L7JWS8_9BACI</name>
<dbReference type="InterPro" id="IPR001991">
    <property type="entry name" value="Na-dicarboxylate_symporter"/>
</dbReference>
<keyword evidence="5 7" id="KW-1133">Transmembrane helix</keyword>
<dbReference type="Gene3D" id="1.10.3860.10">
    <property type="entry name" value="Sodium:dicarboxylate symporter"/>
    <property type="match status" value="1"/>
</dbReference>
<feature type="transmembrane region" description="Helical" evidence="7">
    <location>
        <begin position="226"/>
        <end position="246"/>
    </location>
</feature>
<dbReference type="Proteomes" id="UP000276770">
    <property type="component" value="Unassembled WGS sequence"/>
</dbReference>
<gene>
    <name evidence="8" type="ORF">D9X91_13660</name>
</gene>
<evidence type="ECO:0000313" key="9">
    <source>
        <dbReference type="Proteomes" id="UP000276770"/>
    </source>
</evidence>
<evidence type="ECO:0000256" key="1">
    <source>
        <dbReference type="ARBA" id="ARBA00004651"/>
    </source>
</evidence>
<dbReference type="EMBL" id="RCVZ01000009">
    <property type="protein sequence ID" value="RLQ94579.1"/>
    <property type="molecule type" value="Genomic_DNA"/>
</dbReference>
<keyword evidence="9" id="KW-1185">Reference proteome</keyword>
<dbReference type="SUPFAM" id="SSF118215">
    <property type="entry name" value="Proton glutamate symport protein"/>
    <property type="match status" value="1"/>
</dbReference>
<reference evidence="8 9" key="1">
    <citation type="submission" date="2018-10" db="EMBL/GenBank/DDBJ databases">
        <title>Falsibacillus sp. genome draft.</title>
        <authorList>
            <person name="Shi S."/>
        </authorList>
    </citation>
    <scope>NUCLEOTIDE SEQUENCE [LARGE SCALE GENOMIC DNA]</scope>
    <source>
        <strain evidence="8 9">GY 10110</strain>
    </source>
</reference>